<comment type="caution">
    <text evidence="5">The sequence shown here is derived from an EMBL/GenBank/DDBJ whole genome shotgun (WGS) entry which is preliminary data.</text>
</comment>
<evidence type="ECO:0000256" key="1">
    <source>
        <dbReference type="ARBA" id="ARBA00022763"/>
    </source>
</evidence>
<dbReference type="Pfam" id="PF01035">
    <property type="entry name" value="DNA_binding_1"/>
    <property type="match status" value="1"/>
</dbReference>
<accession>A0ABN2GMT3</accession>
<dbReference type="InterPro" id="IPR036631">
    <property type="entry name" value="MGMT_N_sf"/>
</dbReference>
<protein>
    <recommendedName>
        <fullName evidence="2">Methylated-DNA--protein-cysteine methyltransferase</fullName>
        <ecNumber evidence="2">2.1.1.63</ecNumber>
    </recommendedName>
    <alternativeName>
        <fullName evidence="2">6-O-methylguanine-DNA methyltransferase</fullName>
        <shortName evidence="2">MGMT</shortName>
    </alternativeName>
    <alternativeName>
        <fullName evidence="2">O-6-methylguanine-DNA-alkyltransferase</fullName>
    </alternativeName>
</protein>
<proteinExistence type="inferred from homology"/>
<dbReference type="SUPFAM" id="SSF46767">
    <property type="entry name" value="Methylated DNA-protein cysteine methyltransferase, C-terminal domain"/>
    <property type="match status" value="1"/>
</dbReference>
<dbReference type="NCBIfam" id="TIGR00589">
    <property type="entry name" value="ogt"/>
    <property type="match status" value="1"/>
</dbReference>
<dbReference type="PANTHER" id="PTHR10815:SF5">
    <property type="entry name" value="METHYLATED-DNA--PROTEIN-CYSTEINE METHYLTRANSFERASE"/>
    <property type="match status" value="1"/>
</dbReference>
<feature type="domain" description="Methylguanine DNA methyltransferase ribonuclease-like" evidence="4">
    <location>
        <begin position="14"/>
        <end position="79"/>
    </location>
</feature>
<dbReference type="InterPro" id="IPR008332">
    <property type="entry name" value="MethylG_MeTrfase_N"/>
</dbReference>
<keyword evidence="1 2" id="KW-0227">DNA damage</keyword>
<dbReference type="Gene3D" id="1.10.10.10">
    <property type="entry name" value="Winged helix-like DNA-binding domain superfamily/Winged helix DNA-binding domain"/>
    <property type="match status" value="1"/>
</dbReference>
<keyword evidence="2" id="KW-0963">Cytoplasm</keyword>
<dbReference type="InterPro" id="IPR036217">
    <property type="entry name" value="MethylDNA_cys_MeTrfase_DNAb"/>
</dbReference>
<evidence type="ECO:0000259" key="3">
    <source>
        <dbReference type="Pfam" id="PF01035"/>
    </source>
</evidence>
<evidence type="ECO:0000259" key="4">
    <source>
        <dbReference type="Pfam" id="PF02870"/>
    </source>
</evidence>
<dbReference type="HAMAP" id="MF_00772">
    <property type="entry name" value="OGT"/>
    <property type="match status" value="1"/>
</dbReference>
<dbReference type="EC" id="2.1.1.63" evidence="2"/>
<name>A0ABN2GMT3_9ACTN</name>
<feature type="domain" description="Methylated-DNA-[protein]-cysteine S-methyltransferase DNA binding" evidence="3">
    <location>
        <begin position="87"/>
        <end position="168"/>
    </location>
</feature>
<dbReference type="Proteomes" id="UP001500618">
    <property type="component" value="Unassembled WGS sequence"/>
</dbReference>
<dbReference type="PANTHER" id="PTHR10815">
    <property type="entry name" value="METHYLATED-DNA--PROTEIN-CYSTEINE METHYLTRANSFERASE"/>
    <property type="match status" value="1"/>
</dbReference>
<keyword evidence="2" id="KW-0808">Transferase</keyword>
<comment type="similarity">
    <text evidence="2">Belongs to the MGMT family.</text>
</comment>
<comment type="function">
    <text evidence="2">Involved in the cellular defense against the biological effects of O6-methylguanine (O6-MeG) and O4-methylthymine (O4-MeT) in DNA. Repairs the methylated nucleobase in DNA by stoichiometrically transferring the methyl group to a cysteine residue in the enzyme. This is a suicide reaction: the enzyme is irreversibly inactivated.</text>
</comment>
<sequence>MFKKYHGKDGPMTVYTTASSPAGDLLLVGEQSATGLRLTAVSFAGKNIQPDWEHDPAAFEKVTRQLAEYFAGDRQAFELDCAESGTEFQRRVWAALETIPYGQTVTYGWVTAQVGAPRERVRAVAAAIGANPLLVVRPCHRVIGADGSLTGYAAGLERKEFLLTLEGALQPQLGL</sequence>
<dbReference type="Gene3D" id="3.30.160.70">
    <property type="entry name" value="Methylated DNA-protein cysteine methyltransferase domain"/>
    <property type="match status" value="1"/>
</dbReference>
<evidence type="ECO:0000313" key="5">
    <source>
        <dbReference type="EMBL" id="GAA1673882.1"/>
    </source>
</evidence>
<comment type="subcellular location">
    <subcellularLocation>
        <location evidence="2">Cytoplasm</location>
    </subcellularLocation>
</comment>
<keyword evidence="6" id="KW-1185">Reference proteome</keyword>
<dbReference type="InterPro" id="IPR014048">
    <property type="entry name" value="MethylDNA_cys_MeTrfase_DNA-bd"/>
</dbReference>
<dbReference type="EMBL" id="BAAANY010000008">
    <property type="protein sequence ID" value="GAA1673882.1"/>
    <property type="molecule type" value="Genomic_DNA"/>
</dbReference>
<dbReference type="SUPFAM" id="SSF53155">
    <property type="entry name" value="Methylated DNA-protein cysteine methyltransferase domain"/>
    <property type="match status" value="1"/>
</dbReference>
<comment type="miscellaneous">
    <text evidence="2">This enzyme catalyzes only one turnover and therefore is not strictly catalytic. According to one definition, an enzyme is a biocatalyst that acts repeatedly and over many reaction cycles.</text>
</comment>
<comment type="catalytic activity">
    <reaction evidence="2">
        <text>a 6-O-methyl-2'-deoxyguanosine in DNA + L-cysteinyl-[protein] = S-methyl-L-cysteinyl-[protein] + a 2'-deoxyguanosine in DNA</text>
        <dbReference type="Rhea" id="RHEA:24000"/>
        <dbReference type="Rhea" id="RHEA-COMP:10131"/>
        <dbReference type="Rhea" id="RHEA-COMP:10132"/>
        <dbReference type="Rhea" id="RHEA-COMP:11367"/>
        <dbReference type="Rhea" id="RHEA-COMP:11368"/>
        <dbReference type="ChEBI" id="CHEBI:29950"/>
        <dbReference type="ChEBI" id="CHEBI:82612"/>
        <dbReference type="ChEBI" id="CHEBI:85445"/>
        <dbReference type="ChEBI" id="CHEBI:85448"/>
        <dbReference type="EC" id="2.1.1.63"/>
    </reaction>
</comment>
<dbReference type="InterPro" id="IPR023546">
    <property type="entry name" value="MGMT"/>
</dbReference>
<organism evidence="5 6">
    <name type="scientific">Fodinicola feengrottensis</name>
    <dbReference type="NCBI Taxonomy" id="435914"/>
    <lineage>
        <taxon>Bacteria</taxon>
        <taxon>Bacillati</taxon>
        <taxon>Actinomycetota</taxon>
        <taxon>Actinomycetes</taxon>
        <taxon>Mycobacteriales</taxon>
        <taxon>Fodinicola</taxon>
    </lineage>
</organism>
<reference evidence="5 6" key="1">
    <citation type="journal article" date="2019" name="Int. J. Syst. Evol. Microbiol.">
        <title>The Global Catalogue of Microorganisms (GCM) 10K type strain sequencing project: providing services to taxonomists for standard genome sequencing and annotation.</title>
        <authorList>
            <consortium name="The Broad Institute Genomics Platform"/>
            <consortium name="The Broad Institute Genome Sequencing Center for Infectious Disease"/>
            <person name="Wu L."/>
            <person name="Ma J."/>
        </authorList>
    </citation>
    <scope>NUCLEOTIDE SEQUENCE [LARGE SCALE GENOMIC DNA]</scope>
    <source>
        <strain evidence="5 6">JCM 14718</strain>
    </source>
</reference>
<comment type="catalytic activity">
    <reaction evidence="2">
        <text>a 4-O-methyl-thymidine in DNA + L-cysteinyl-[protein] = a thymidine in DNA + S-methyl-L-cysteinyl-[protein]</text>
        <dbReference type="Rhea" id="RHEA:53428"/>
        <dbReference type="Rhea" id="RHEA-COMP:10131"/>
        <dbReference type="Rhea" id="RHEA-COMP:10132"/>
        <dbReference type="Rhea" id="RHEA-COMP:13555"/>
        <dbReference type="Rhea" id="RHEA-COMP:13556"/>
        <dbReference type="ChEBI" id="CHEBI:29950"/>
        <dbReference type="ChEBI" id="CHEBI:82612"/>
        <dbReference type="ChEBI" id="CHEBI:137386"/>
        <dbReference type="ChEBI" id="CHEBI:137387"/>
        <dbReference type="EC" id="2.1.1.63"/>
    </reaction>
</comment>
<dbReference type="InterPro" id="IPR036388">
    <property type="entry name" value="WH-like_DNA-bd_sf"/>
</dbReference>
<dbReference type="Pfam" id="PF02870">
    <property type="entry name" value="Methyltransf_1N"/>
    <property type="match status" value="1"/>
</dbReference>
<feature type="active site" description="Nucleophile; methyl group acceptor" evidence="2">
    <location>
        <position position="139"/>
    </location>
</feature>
<evidence type="ECO:0000256" key="2">
    <source>
        <dbReference type="HAMAP-Rule" id="MF_00772"/>
    </source>
</evidence>
<evidence type="ECO:0000313" key="6">
    <source>
        <dbReference type="Proteomes" id="UP001500618"/>
    </source>
</evidence>
<gene>
    <name evidence="5" type="ORF">GCM10009765_24040</name>
</gene>
<keyword evidence="2" id="KW-0234">DNA repair</keyword>
<dbReference type="CDD" id="cd06445">
    <property type="entry name" value="ATase"/>
    <property type="match status" value="1"/>
</dbReference>
<keyword evidence="2" id="KW-0489">Methyltransferase</keyword>